<gene>
    <name evidence="2" type="ORF">ASKIR_0916</name>
    <name evidence="3" type="ORF">CP959_08525</name>
</gene>
<dbReference type="Proteomes" id="UP000290580">
    <property type="component" value="Unassembled WGS sequence"/>
</dbReference>
<evidence type="ECO:0000256" key="1">
    <source>
        <dbReference type="SAM" id="Phobius"/>
    </source>
</evidence>
<protein>
    <submittedName>
        <fullName evidence="2">Uncharacterized protein</fullName>
    </submittedName>
</protein>
<evidence type="ECO:0000313" key="3">
    <source>
        <dbReference type="EMBL" id="RXI25461.1"/>
    </source>
</evidence>
<dbReference type="EMBL" id="CP032099">
    <property type="protein sequence ID" value="AXX84733.1"/>
    <property type="molecule type" value="Genomic_DNA"/>
</dbReference>
<keyword evidence="1" id="KW-0472">Membrane</keyword>
<dbReference type="RefSeq" id="WP_115588603.1">
    <property type="nucleotide sequence ID" value="NZ_CP032099.1"/>
</dbReference>
<keyword evidence="1" id="KW-0812">Transmembrane</keyword>
<organism evidence="2 4">
    <name type="scientific">Aliarcobacter skirrowii CCUG 10374</name>
    <dbReference type="NCBI Taxonomy" id="1032239"/>
    <lineage>
        <taxon>Bacteria</taxon>
        <taxon>Pseudomonadati</taxon>
        <taxon>Campylobacterota</taxon>
        <taxon>Epsilonproteobacteria</taxon>
        <taxon>Campylobacterales</taxon>
        <taxon>Arcobacteraceae</taxon>
        <taxon>Aliarcobacter</taxon>
    </lineage>
</organism>
<dbReference type="GeneID" id="61750669"/>
<reference evidence="2 4" key="2">
    <citation type="submission" date="2018-08" db="EMBL/GenBank/DDBJ databases">
        <title>Complete genome of the Arcobacter skirrowii type strain LMG 6621.</title>
        <authorList>
            <person name="Miller W.G."/>
            <person name="Yee E."/>
            <person name="Bono J.L."/>
        </authorList>
    </citation>
    <scope>NUCLEOTIDE SEQUENCE [LARGE SCALE GENOMIC DNA]</scope>
    <source>
        <strain evidence="2 4">CCUG 10374</strain>
    </source>
</reference>
<keyword evidence="1" id="KW-1133">Transmembrane helix</keyword>
<sequence>MGYFLGTIVAVSVAIIIFFSRYEADDSSFLSSLNSAEKSFLVLNENYINLYSDLSTINFAKIYSSDIFPSYISAVSGENLKYKDNSSLGSVENTIKNEINLAFENEVEADIKKYSTTKLIFPNSKIEYILVPIVTSDNPTQDSGSTIDLSKDAGNGYKLFVDFSNETALINKPAFTENRYKDLCQKELFGIFFTKANNINENLNLTTSGDKNDGKFACIIFK</sequence>
<evidence type="ECO:0000313" key="4">
    <source>
        <dbReference type="Proteomes" id="UP000262029"/>
    </source>
</evidence>
<keyword evidence="5" id="KW-1185">Reference proteome</keyword>
<dbReference type="AlphaFoldDB" id="A0AAD0WNB1"/>
<evidence type="ECO:0000313" key="5">
    <source>
        <dbReference type="Proteomes" id="UP000290580"/>
    </source>
</evidence>
<feature type="transmembrane region" description="Helical" evidence="1">
    <location>
        <begin position="6"/>
        <end position="24"/>
    </location>
</feature>
<reference evidence="3 5" key="1">
    <citation type="submission" date="2017-09" db="EMBL/GenBank/DDBJ databases">
        <title>Genomics of the genus Arcobacter.</title>
        <authorList>
            <person name="Perez-Cataluna A."/>
            <person name="Figueras M.J."/>
            <person name="Salas-Masso N."/>
        </authorList>
    </citation>
    <scope>NUCLEOTIDE SEQUENCE [LARGE SCALE GENOMIC DNA]</scope>
    <source>
        <strain evidence="3 5">LMG 6621</strain>
    </source>
</reference>
<dbReference type="EMBL" id="NXIC01000005">
    <property type="protein sequence ID" value="RXI25461.1"/>
    <property type="molecule type" value="Genomic_DNA"/>
</dbReference>
<proteinExistence type="predicted"/>
<dbReference type="Proteomes" id="UP000262029">
    <property type="component" value="Chromosome"/>
</dbReference>
<accession>A0AAD0WNB1</accession>
<evidence type="ECO:0000313" key="2">
    <source>
        <dbReference type="EMBL" id="AXX84733.1"/>
    </source>
</evidence>
<name>A0AAD0WNB1_9BACT</name>